<evidence type="ECO:0000313" key="3">
    <source>
        <dbReference type="EMBL" id="PZR08869.1"/>
    </source>
</evidence>
<dbReference type="SUPFAM" id="SSF54523">
    <property type="entry name" value="Pili subunits"/>
    <property type="match status" value="1"/>
</dbReference>
<dbReference type="NCBIfam" id="TIGR02532">
    <property type="entry name" value="IV_pilin_GFxxxE"/>
    <property type="match status" value="1"/>
</dbReference>
<dbReference type="InterPro" id="IPR012902">
    <property type="entry name" value="N_methyl_site"/>
</dbReference>
<keyword evidence="2" id="KW-0812">Transmembrane</keyword>
<dbReference type="EMBL" id="QFQP01000023">
    <property type="protein sequence ID" value="PZR08869.1"/>
    <property type="molecule type" value="Genomic_DNA"/>
</dbReference>
<feature type="transmembrane region" description="Helical" evidence="2">
    <location>
        <begin position="12"/>
        <end position="36"/>
    </location>
</feature>
<reference evidence="3 4" key="1">
    <citation type="submission" date="2017-08" db="EMBL/GenBank/DDBJ databases">
        <title>Infants hospitalized years apart are colonized by the same room-sourced microbial strains.</title>
        <authorList>
            <person name="Brooks B."/>
            <person name="Olm M.R."/>
            <person name="Firek B.A."/>
            <person name="Baker R."/>
            <person name="Thomas B.C."/>
            <person name="Morowitz M.J."/>
            <person name="Banfield J.F."/>
        </authorList>
    </citation>
    <scope>NUCLEOTIDE SEQUENCE [LARGE SCALE GENOMIC DNA]</scope>
    <source>
        <strain evidence="3">S2_003_000_R2_14</strain>
    </source>
</reference>
<gene>
    <name evidence="3" type="ORF">DI536_23545</name>
</gene>
<feature type="region of interest" description="Disordered" evidence="1">
    <location>
        <begin position="120"/>
        <end position="139"/>
    </location>
</feature>
<protein>
    <submittedName>
        <fullName evidence="3">Prepilin-type cleavage/methylation domain-containing protein</fullName>
    </submittedName>
</protein>
<name>A0A2W5SZG9_9BACT</name>
<comment type="caution">
    <text evidence="3">The sequence shown here is derived from an EMBL/GenBank/DDBJ whole genome shotgun (WGS) entry which is preliminary data.</text>
</comment>
<keyword evidence="2" id="KW-1133">Transmembrane helix</keyword>
<dbReference type="Proteomes" id="UP000249061">
    <property type="component" value="Unassembled WGS sequence"/>
</dbReference>
<evidence type="ECO:0000256" key="2">
    <source>
        <dbReference type="SAM" id="Phobius"/>
    </source>
</evidence>
<sequence length="230" mass="25701">MSTLRSRRGMTLIEIVVALMIVAVLFAAVTFGVGALTGAKAQEASTELAGTIRALYDTAALSGRTCRLVFDLPEEKNEEGAVKWRAECAKGGVTATSKRDDELKELRAKTKDKVKDDKRFRRLDDDSAPTLQQLQEQEKDRVEEAAKFSDFSSEDVVEKTLPSNVRVEVWTQKQRQPAKTGTAYLYFFPQGYTERAQVWVRQGDNAWTLTISPLTGKTKIHGEDLEVPRT</sequence>
<evidence type="ECO:0000313" key="4">
    <source>
        <dbReference type="Proteomes" id="UP000249061"/>
    </source>
</evidence>
<organism evidence="3 4">
    <name type="scientific">Archangium gephyra</name>
    <dbReference type="NCBI Taxonomy" id="48"/>
    <lineage>
        <taxon>Bacteria</taxon>
        <taxon>Pseudomonadati</taxon>
        <taxon>Myxococcota</taxon>
        <taxon>Myxococcia</taxon>
        <taxon>Myxococcales</taxon>
        <taxon>Cystobacterineae</taxon>
        <taxon>Archangiaceae</taxon>
        <taxon>Archangium</taxon>
    </lineage>
</organism>
<dbReference type="Pfam" id="PF07963">
    <property type="entry name" value="N_methyl"/>
    <property type="match status" value="1"/>
</dbReference>
<dbReference type="InterPro" id="IPR045584">
    <property type="entry name" value="Pilin-like"/>
</dbReference>
<dbReference type="AlphaFoldDB" id="A0A2W5SZG9"/>
<evidence type="ECO:0000256" key="1">
    <source>
        <dbReference type="SAM" id="MobiDB-lite"/>
    </source>
</evidence>
<proteinExistence type="predicted"/>
<keyword evidence="2" id="KW-0472">Membrane</keyword>
<accession>A0A2W5SZG9</accession>
<dbReference type="PROSITE" id="PS00409">
    <property type="entry name" value="PROKAR_NTER_METHYL"/>
    <property type="match status" value="1"/>
</dbReference>